<gene>
    <name evidence="18" type="ORF">Zmor_004289</name>
</gene>
<evidence type="ECO:0000256" key="1">
    <source>
        <dbReference type="ARBA" id="ARBA00001936"/>
    </source>
</evidence>
<keyword evidence="8 16" id="KW-0255">Endonuclease</keyword>
<keyword evidence="7" id="KW-0479">Metal-binding</keyword>
<dbReference type="GO" id="GO:0000724">
    <property type="term" value="P:double-strand break repair via homologous recombination"/>
    <property type="evidence" value="ECO:0007669"/>
    <property type="project" value="TreeGrafter"/>
</dbReference>
<keyword evidence="9 16" id="KW-0227">DNA damage</keyword>
<dbReference type="EMBL" id="JALNTZ010001473">
    <property type="protein sequence ID" value="KAJ3625365.1"/>
    <property type="molecule type" value="Genomic_DNA"/>
</dbReference>
<evidence type="ECO:0000259" key="17">
    <source>
        <dbReference type="SMART" id="SM01347"/>
    </source>
</evidence>
<evidence type="ECO:0000256" key="7">
    <source>
        <dbReference type="ARBA" id="ARBA00022723"/>
    </source>
</evidence>
<dbReference type="InterPro" id="IPR038487">
    <property type="entry name" value="Mre11_capping_dom"/>
</dbReference>
<dbReference type="AlphaFoldDB" id="A0AA38HJY3"/>
<evidence type="ECO:0000256" key="10">
    <source>
        <dbReference type="ARBA" id="ARBA00022801"/>
    </source>
</evidence>
<comment type="cofactor">
    <cofactor evidence="1">
        <name>Mn(2+)</name>
        <dbReference type="ChEBI" id="CHEBI:29035"/>
    </cofactor>
</comment>
<dbReference type="SUPFAM" id="SSF56300">
    <property type="entry name" value="Metallo-dependent phosphatases"/>
    <property type="match status" value="1"/>
</dbReference>
<dbReference type="PANTHER" id="PTHR10139">
    <property type="entry name" value="DOUBLE-STRAND BREAK REPAIR PROTEIN MRE11"/>
    <property type="match status" value="1"/>
</dbReference>
<dbReference type="GO" id="GO:0000723">
    <property type="term" value="P:telomere maintenance"/>
    <property type="evidence" value="ECO:0007669"/>
    <property type="project" value="TreeGrafter"/>
</dbReference>
<keyword evidence="5" id="KW-0158">Chromosome</keyword>
<comment type="subcellular location">
    <subcellularLocation>
        <location evidence="3">Chromosome</location>
    </subcellularLocation>
    <subcellularLocation>
        <location evidence="2">Nucleus</location>
    </subcellularLocation>
</comment>
<dbReference type="InterPro" id="IPR004843">
    <property type="entry name" value="Calcineurin-like_PHP"/>
</dbReference>
<evidence type="ECO:0000313" key="18">
    <source>
        <dbReference type="EMBL" id="KAJ3625365.1"/>
    </source>
</evidence>
<dbReference type="InterPro" id="IPR029052">
    <property type="entry name" value="Metallo-depent_PP-like"/>
</dbReference>
<dbReference type="Gene3D" id="3.30.110.110">
    <property type="entry name" value="Mre11, capping domain"/>
    <property type="match status" value="1"/>
</dbReference>
<keyword evidence="6 16" id="KW-0540">Nuclease</keyword>
<dbReference type="GO" id="GO:0007095">
    <property type="term" value="P:mitotic G2 DNA damage checkpoint signaling"/>
    <property type="evidence" value="ECO:0007669"/>
    <property type="project" value="TreeGrafter"/>
</dbReference>
<evidence type="ECO:0000256" key="4">
    <source>
        <dbReference type="ARBA" id="ARBA00009028"/>
    </source>
</evidence>
<keyword evidence="12 16" id="KW-0234">DNA repair</keyword>
<keyword evidence="10 16" id="KW-0378">Hydrolase</keyword>
<dbReference type="GO" id="GO:0006303">
    <property type="term" value="P:double-strand break repair via nonhomologous end joining"/>
    <property type="evidence" value="ECO:0007669"/>
    <property type="project" value="TreeGrafter"/>
</dbReference>
<dbReference type="Proteomes" id="UP001168821">
    <property type="component" value="Unassembled WGS sequence"/>
</dbReference>
<dbReference type="GO" id="GO:0035861">
    <property type="term" value="C:site of double-strand break"/>
    <property type="evidence" value="ECO:0007669"/>
    <property type="project" value="TreeGrafter"/>
</dbReference>
<evidence type="ECO:0000256" key="11">
    <source>
        <dbReference type="ARBA" id="ARBA00022839"/>
    </source>
</evidence>
<evidence type="ECO:0000256" key="5">
    <source>
        <dbReference type="ARBA" id="ARBA00022454"/>
    </source>
</evidence>
<evidence type="ECO:0000256" key="12">
    <source>
        <dbReference type="ARBA" id="ARBA00023204"/>
    </source>
</evidence>
<evidence type="ECO:0000256" key="13">
    <source>
        <dbReference type="ARBA" id="ARBA00023211"/>
    </source>
</evidence>
<dbReference type="Pfam" id="PF00149">
    <property type="entry name" value="Metallophos"/>
    <property type="match status" value="1"/>
</dbReference>
<keyword evidence="15 16" id="KW-0469">Meiosis</keyword>
<dbReference type="GO" id="GO:0030870">
    <property type="term" value="C:Mre11 complex"/>
    <property type="evidence" value="ECO:0007669"/>
    <property type="project" value="InterPro"/>
</dbReference>
<evidence type="ECO:0000256" key="2">
    <source>
        <dbReference type="ARBA" id="ARBA00004123"/>
    </source>
</evidence>
<name>A0AA38HJY3_9CUCU</name>
<dbReference type="FunFam" id="3.60.21.10:FF:000011">
    <property type="entry name" value="Double-strand break repair protein"/>
    <property type="match status" value="1"/>
</dbReference>
<dbReference type="InterPro" id="IPR007281">
    <property type="entry name" value="Mre11_DNA-bd"/>
</dbReference>
<organism evidence="18 19">
    <name type="scientific">Zophobas morio</name>
    <dbReference type="NCBI Taxonomy" id="2755281"/>
    <lineage>
        <taxon>Eukaryota</taxon>
        <taxon>Metazoa</taxon>
        <taxon>Ecdysozoa</taxon>
        <taxon>Arthropoda</taxon>
        <taxon>Hexapoda</taxon>
        <taxon>Insecta</taxon>
        <taxon>Pterygota</taxon>
        <taxon>Neoptera</taxon>
        <taxon>Endopterygota</taxon>
        <taxon>Coleoptera</taxon>
        <taxon>Polyphaga</taxon>
        <taxon>Cucujiformia</taxon>
        <taxon>Tenebrionidae</taxon>
        <taxon>Zophobas</taxon>
    </lineage>
</organism>
<dbReference type="Pfam" id="PF04152">
    <property type="entry name" value="Mre11_DNA_bind"/>
    <property type="match status" value="1"/>
</dbReference>
<dbReference type="CDD" id="cd00840">
    <property type="entry name" value="MPP_Mre11_N"/>
    <property type="match status" value="1"/>
</dbReference>
<evidence type="ECO:0000256" key="9">
    <source>
        <dbReference type="ARBA" id="ARBA00022763"/>
    </source>
</evidence>
<evidence type="ECO:0000313" key="19">
    <source>
        <dbReference type="Proteomes" id="UP001168821"/>
    </source>
</evidence>
<keyword evidence="14 16" id="KW-0539">Nucleus</keyword>
<evidence type="ECO:0000256" key="3">
    <source>
        <dbReference type="ARBA" id="ARBA00004286"/>
    </source>
</evidence>
<reference evidence="18" key="1">
    <citation type="journal article" date="2023" name="G3 (Bethesda)">
        <title>Whole genome assemblies of Zophobas morio and Tenebrio molitor.</title>
        <authorList>
            <person name="Kaur S."/>
            <person name="Stinson S.A."/>
            <person name="diCenzo G.C."/>
        </authorList>
    </citation>
    <scope>NUCLEOTIDE SEQUENCE</scope>
    <source>
        <strain evidence="18">QUZm001</strain>
    </source>
</reference>
<dbReference type="PANTHER" id="PTHR10139:SF1">
    <property type="entry name" value="DOUBLE-STRAND BREAK REPAIR PROTEIN MRE11"/>
    <property type="match status" value="1"/>
</dbReference>
<keyword evidence="13 16" id="KW-0464">Manganese</keyword>
<dbReference type="SMART" id="SM01347">
    <property type="entry name" value="Mre11_DNA_bind"/>
    <property type="match status" value="1"/>
</dbReference>
<accession>A0AA38HJY3</accession>
<keyword evidence="11 16" id="KW-0269">Exonuclease</keyword>
<dbReference type="GO" id="GO:0097552">
    <property type="term" value="P:mitochondrial double-strand break repair via homologous recombination"/>
    <property type="evidence" value="ECO:0007669"/>
    <property type="project" value="TreeGrafter"/>
</dbReference>
<dbReference type="GO" id="GO:0042138">
    <property type="term" value="P:meiotic DNA double-strand break formation"/>
    <property type="evidence" value="ECO:0007669"/>
    <property type="project" value="TreeGrafter"/>
</dbReference>
<dbReference type="NCBIfam" id="TIGR00583">
    <property type="entry name" value="mre11"/>
    <property type="match status" value="1"/>
</dbReference>
<dbReference type="Gene3D" id="3.60.21.10">
    <property type="match status" value="1"/>
</dbReference>
<evidence type="ECO:0000256" key="14">
    <source>
        <dbReference type="ARBA" id="ARBA00023242"/>
    </source>
</evidence>
<evidence type="ECO:0000256" key="16">
    <source>
        <dbReference type="RuleBase" id="RU003447"/>
    </source>
</evidence>
<dbReference type="InterPro" id="IPR003701">
    <property type="entry name" value="Mre11"/>
</dbReference>
<feature type="domain" description="Mre11 DNA-binding" evidence="17">
    <location>
        <begin position="291"/>
        <end position="409"/>
    </location>
</feature>
<proteinExistence type="inferred from homology"/>
<dbReference type="GO" id="GO:0030145">
    <property type="term" value="F:manganese ion binding"/>
    <property type="evidence" value="ECO:0007669"/>
    <property type="project" value="InterPro"/>
</dbReference>
<comment type="similarity">
    <text evidence="4 16">Belongs to the MRE11/RAD32 family.</text>
</comment>
<dbReference type="GO" id="GO:0000014">
    <property type="term" value="F:single-stranded DNA endodeoxyribonuclease activity"/>
    <property type="evidence" value="ECO:0007669"/>
    <property type="project" value="TreeGrafter"/>
</dbReference>
<dbReference type="GO" id="GO:0008296">
    <property type="term" value="F:3'-5'-DNA exonuclease activity"/>
    <property type="evidence" value="ECO:0007669"/>
    <property type="project" value="InterPro"/>
</dbReference>
<protein>
    <recommendedName>
        <fullName evidence="17">Mre11 DNA-binding domain-containing protein</fullName>
    </recommendedName>
</protein>
<keyword evidence="19" id="KW-1185">Reference proteome</keyword>
<evidence type="ECO:0000256" key="15">
    <source>
        <dbReference type="ARBA" id="ARBA00023254"/>
    </source>
</evidence>
<evidence type="ECO:0000256" key="8">
    <source>
        <dbReference type="ARBA" id="ARBA00022759"/>
    </source>
</evidence>
<comment type="caution">
    <text evidence="18">The sequence shown here is derived from an EMBL/GenBank/DDBJ whole genome shotgun (WGS) entry which is preliminary data.</text>
</comment>
<sequence>MEDTEDLNIIKILIATDTHLGYMDKDPVRGNDSLNTFEEILSIAVEKKVDMLLLGGDLFHDNKPSRWTLYKTMELMREYCLGERPCFLEILSDQSVNFPSNRFGCVNYEDANYNVSIPVFVIHGNHDDPSGDGNLCALDILSVAGLLNYFGRADDIENIKVTPILLEKGTTRLALYGLGNVRDERLYRTFLNQKVQFLRPVESPDDWFNLFVIHQNRVNRGPKNYIPESFLANFFHLVVWGHEHDCFIEPEFREAGNFYISQPGSTIATSLTEGEALPKHVGLLQIRGVEFNLKKILLKTVRPFFAAEVSLSDSGIDPHSTDEVRNFLFKEVSSILSEATEARGLEEAGVKIRPLLPLIRLKVEYSGGYTPFNIARFGQHFNDKVANPNDILLFYKRRGFCDPQGGHKYLLDEIFYTKNK</sequence>
<dbReference type="InterPro" id="IPR041796">
    <property type="entry name" value="Mre11_N"/>
</dbReference>
<evidence type="ECO:0000256" key="6">
    <source>
        <dbReference type="ARBA" id="ARBA00022722"/>
    </source>
</evidence>